<reference evidence="2 3" key="1">
    <citation type="journal article" date="2013" name="Genome Announc.">
        <title>Whole-Genome Shotgun Assembly and Analysis of the Genome of Streptomyces mobaraensis DSM 40847, a Strain for Industrial Production of Microbial Transglutaminase.</title>
        <authorList>
            <person name="Yang H."/>
            <person name="He T."/>
            <person name="Wu W."/>
            <person name="Zhu W."/>
            <person name="Lu B."/>
            <person name="Sun W."/>
        </authorList>
    </citation>
    <scope>NUCLEOTIDE SEQUENCE [LARGE SCALE GENOMIC DNA]</scope>
    <source>
        <strain evidence="2 3">DSM 40847</strain>
    </source>
</reference>
<feature type="compositionally biased region" description="Basic and acidic residues" evidence="1">
    <location>
        <begin position="62"/>
        <end position="81"/>
    </location>
</feature>
<organism evidence="2 3">
    <name type="scientific">Streptomyces mobaraensis (strain ATCC 29032 / DSM 40847 / JCM 4168 / NBRC 13819 / NCIMB 11159 / IPCR 16-22)</name>
    <dbReference type="NCBI Taxonomy" id="1223523"/>
    <lineage>
        <taxon>Bacteria</taxon>
        <taxon>Bacillati</taxon>
        <taxon>Actinomycetota</taxon>
        <taxon>Actinomycetes</taxon>
        <taxon>Kitasatosporales</taxon>
        <taxon>Streptomycetaceae</taxon>
        <taxon>Streptomyces</taxon>
    </lineage>
</organism>
<accession>M3B3I9</accession>
<feature type="region of interest" description="Disordered" evidence="1">
    <location>
        <begin position="62"/>
        <end position="128"/>
    </location>
</feature>
<dbReference type="EMBL" id="AORZ01000025">
    <property type="protein sequence ID" value="EMF00523.1"/>
    <property type="molecule type" value="Genomic_DNA"/>
</dbReference>
<evidence type="ECO:0000313" key="3">
    <source>
        <dbReference type="Proteomes" id="UP000011740"/>
    </source>
</evidence>
<dbReference type="Proteomes" id="UP000011740">
    <property type="component" value="Unassembled WGS sequence"/>
</dbReference>
<dbReference type="AlphaFoldDB" id="M3B3I9"/>
<gene>
    <name evidence="2" type="ORF">H340_10800</name>
</gene>
<feature type="compositionally biased region" description="Basic and acidic residues" evidence="1">
    <location>
        <begin position="94"/>
        <end position="113"/>
    </location>
</feature>
<proteinExistence type="predicted"/>
<feature type="compositionally biased region" description="Gly residues" evidence="1">
    <location>
        <begin position="115"/>
        <end position="128"/>
    </location>
</feature>
<name>M3B3I9_STRM1</name>
<sequence length="128" mass="13545">MLVLVEDKVAARATSAGAGQHEAARAACRGDPQIVFTCLERLSEVDAVLGPETVRDDLDDEVRGHGVQGRKDRTGHDRQDFLRGGLGGLLEDALDGRSRSSDAAQRTEFREAEGDGCGRLGSGNLAGQ</sequence>
<evidence type="ECO:0000313" key="2">
    <source>
        <dbReference type="EMBL" id="EMF00523.1"/>
    </source>
</evidence>
<protein>
    <submittedName>
        <fullName evidence="2">Uncharacterized protein</fullName>
    </submittedName>
</protein>
<comment type="caution">
    <text evidence="2">The sequence shown here is derived from an EMBL/GenBank/DDBJ whole genome shotgun (WGS) entry which is preliminary data.</text>
</comment>
<dbReference type="STRING" id="1223523.H340_10800"/>
<evidence type="ECO:0000256" key="1">
    <source>
        <dbReference type="SAM" id="MobiDB-lite"/>
    </source>
</evidence>